<dbReference type="GO" id="GO:0005524">
    <property type="term" value="F:ATP binding"/>
    <property type="evidence" value="ECO:0007669"/>
    <property type="project" value="InterPro"/>
</dbReference>
<evidence type="ECO:0000313" key="5">
    <source>
        <dbReference type="EMBL" id="NEG90112.1"/>
    </source>
</evidence>
<dbReference type="SUPFAM" id="SSF53623">
    <property type="entry name" value="MurD-like peptide ligases, catalytic domain"/>
    <property type="match status" value="1"/>
</dbReference>
<evidence type="ECO:0000256" key="1">
    <source>
        <dbReference type="ARBA" id="ARBA00022618"/>
    </source>
</evidence>
<dbReference type="InterPro" id="IPR013221">
    <property type="entry name" value="Mur_ligase_cen"/>
</dbReference>
<dbReference type="PANTHER" id="PTHR23135">
    <property type="entry name" value="MUR LIGASE FAMILY MEMBER"/>
    <property type="match status" value="1"/>
</dbReference>
<dbReference type="InterPro" id="IPR035911">
    <property type="entry name" value="MurE/MurF_N"/>
</dbReference>
<feature type="domain" description="Mur ligase central" evidence="4">
    <location>
        <begin position="123"/>
        <end position="333"/>
    </location>
</feature>
<dbReference type="Pfam" id="PF08245">
    <property type="entry name" value="Mur_ligase_M"/>
    <property type="match status" value="1"/>
</dbReference>
<dbReference type="GO" id="GO:0051301">
    <property type="term" value="P:cell division"/>
    <property type="evidence" value="ECO:0007669"/>
    <property type="project" value="UniProtKB-KW"/>
</dbReference>
<keyword evidence="5" id="KW-0436">Ligase</keyword>
<dbReference type="Gene3D" id="3.90.190.20">
    <property type="entry name" value="Mur ligase, C-terminal domain"/>
    <property type="match status" value="1"/>
</dbReference>
<feature type="domain" description="Mur ligase C-terminal" evidence="3">
    <location>
        <begin position="355"/>
        <end position="492"/>
    </location>
</feature>
<proteinExistence type="predicted"/>
<evidence type="ECO:0000259" key="4">
    <source>
        <dbReference type="Pfam" id="PF08245"/>
    </source>
</evidence>
<dbReference type="InterPro" id="IPR004101">
    <property type="entry name" value="Mur_ligase_C"/>
</dbReference>
<dbReference type="SUPFAM" id="SSF53244">
    <property type="entry name" value="MurD-like peptide ligases, peptide-binding domain"/>
    <property type="match status" value="1"/>
</dbReference>
<dbReference type="EC" id="6.3.2.13" evidence="5"/>
<protein>
    <submittedName>
        <fullName evidence="5">UDP-N-acetylmuramoyl-L-alanyl-D-glutamate--2, 6-diaminopimelate ligase</fullName>
        <ecNumber evidence="5">6.3.2.13</ecNumber>
    </submittedName>
</protein>
<dbReference type="SUPFAM" id="SSF63418">
    <property type="entry name" value="MurE/MurF N-terminal domain"/>
    <property type="match status" value="1"/>
</dbReference>
<dbReference type="EMBL" id="WHZW01000018">
    <property type="protein sequence ID" value="NEG90112.1"/>
    <property type="molecule type" value="Genomic_DNA"/>
</dbReference>
<keyword evidence="2" id="KW-0131">Cell cycle</keyword>
<dbReference type="Gene3D" id="3.40.1390.10">
    <property type="entry name" value="MurE/MurF, N-terminal domain"/>
    <property type="match status" value="1"/>
</dbReference>
<evidence type="ECO:0000256" key="2">
    <source>
        <dbReference type="ARBA" id="ARBA00023306"/>
    </source>
</evidence>
<dbReference type="AlphaFoldDB" id="A0A6N9Z651"/>
<gene>
    <name evidence="5" type="ORF">GFD25_08975</name>
</gene>
<dbReference type="NCBIfam" id="NF001129">
    <property type="entry name" value="PRK00139.2-3"/>
    <property type="match status" value="1"/>
</dbReference>
<evidence type="ECO:0000313" key="6">
    <source>
        <dbReference type="Proteomes" id="UP000469194"/>
    </source>
</evidence>
<dbReference type="InterPro" id="IPR036565">
    <property type="entry name" value="Mur-like_cat_sf"/>
</dbReference>
<dbReference type="Proteomes" id="UP000469194">
    <property type="component" value="Unassembled WGS sequence"/>
</dbReference>
<organism evidence="5 6">
    <name type="scientific">Bifidobacterium aerophilum</name>
    <dbReference type="NCBI Taxonomy" id="1798155"/>
    <lineage>
        <taxon>Bacteria</taxon>
        <taxon>Bacillati</taxon>
        <taxon>Actinomycetota</taxon>
        <taxon>Actinomycetes</taxon>
        <taxon>Bifidobacteriales</taxon>
        <taxon>Bifidobacteriaceae</taxon>
        <taxon>Bifidobacterium</taxon>
    </lineage>
</organism>
<dbReference type="GO" id="GO:0008765">
    <property type="term" value="F:UDP-N-acetylmuramoylalanyl-D-glutamate-2,6-diaminopimelate ligase activity"/>
    <property type="evidence" value="ECO:0007669"/>
    <property type="project" value="UniProtKB-EC"/>
</dbReference>
<dbReference type="RefSeq" id="WP_163232049.1">
    <property type="nucleotide sequence ID" value="NZ_WHZW01000018.1"/>
</dbReference>
<keyword evidence="1" id="KW-0132">Cell division</keyword>
<accession>A0A6N9Z651</accession>
<evidence type="ECO:0000259" key="3">
    <source>
        <dbReference type="Pfam" id="PF02875"/>
    </source>
</evidence>
<dbReference type="Gene3D" id="3.40.1190.10">
    <property type="entry name" value="Mur-like, catalytic domain"/>
    <property type="match status" value="1"/>
</dbReference>
<dbReference type="PANTHER" id="PTHR23135:SF4">
    <property type="entry name" value="UDP-N-ACETYLMURAMOYL-L-ALANYL-D-GLUTAMATE--2,6-DIAMINOPIMELATE LIGASE MURE HOMOLOG, CHLOROPLASTIC"/>
    <property type="match status" value="1"/>
</dbReference>
<sequence length="522" mass="57096">MSLTLQSAARLLDEHHLLREIIAGDLWTLDAADVDGGDRPFSDVTYDTRQVADGTLLFCKGNFRPEYLHGVDERGLAAYVAETDFSSVTRASGLIVDDVRKAMSLLSAAFFGRPQDELTVIGITGTKGKTTTAYFTQAVLNDYSGGKCALFSSVDNCLDGHTYTESALTTPESLDAFRMMREAVDNGMRYLVMEVSSQAYKVQRVYGLTFDVAAFLNISPDHISPIEHPTFEDYLHCKRQISYNCRTLVLGEDCDHADLIRQDAARADVPVVSFALRDEAGDVTDGIDVIATPDPQHPTQYVFLDHGKAIGDFSLELEGGFNAANAAAAIAIARKAGVPQDSPAFAALERVRISGRMERFASADGNIVAYVDYAHNYVSTKTLAEFVLRKYADRSPRLVLVTGSVGDKAVDRRQGIIDGAQDKVDRIILTSEDTVKEPMTDILDEMRGYITNPHVSSTIILDRAKAIETAVEEARTDAKAGRLTVLLVIGKGEEQWIKVGGKHAPYEGDGHVIRRLFGIAQD</sequence>
<name>A0A6N9Z651_9BIFI</name>
<comment type="caution">
    <text evidence="5">The sequence shown here is derived from an EMBL/GenBank/DDBJ whole genome shotgun (WGS) entry which is preliminary data.</text>
</comment>
<reference evidence="5 6" key="1">
    <citation type="submission" date="2019-10" db="EMBL/GenBank/DDBJ databases">
        <title>Bifidobacterium from non-human primates.</title>
        <authorList>
            <person name="Modesto M."/>
        </authorList>
    </citation>
    <scope>NUCLEOTIDE SEQUENCE [LARGE SCALE GENOMIC DNA]</scope>
    <source>
        <strain evidence="5 6">TRE17</strain>
    </source>
</reference>
<keyword evidence="6" id="KW-1185">Reference proteome</keyword>
<dbReference type="Pfam" id="PF02875">
    <property type="entry name" value="Mur_ligase_C"/>
    <property type="match status" value="1"/>
</dbReference>
<dbReference type="InterPro" id="IPR036615">
    <property type="entry name" value="Mur_ligase_C_dom_sf"/>
</dbReference>